<feature type="domain" description="ABC transmembrane type-1" evidence="8">
    <location>
        <begin position="81"/>
        <end position="272"/>
    </location>
</feature>
<accession>A0ABX0J972</accession>
<dbReference type="EMBL" id="JAAOIW010000008">
    <property type="protein sequence ID" value="NHN32513.1"/>
    <property type="molecule type" value="Genomic_DNA"/>
</dbReference>
<feature type="transmembrane region" description="Helical" evidence="7">
    <location>
        <begin position="80"/>
        <end position="104"/>
    </location>
</feature>
<evidence type="ECO:0000313" key="10">
    <source>
        <dbReference type="Proteomes" id="UP001165962"/>
    </source>
</evidence>
<dbReference type="SUPFAM" id="SSF161098">
    <property type="entry name" value="MetI-like"/>
    <property type="match status" value="1"/>
</dbReference>
<dbReference type="InterPro" id="IPR000515">
    <property type="entry name" value="MetI-like"/>
</dbReference>
<dbReference type="PANTHER" id="PTHR43744:SF8">
    <property type="entry name" value="SN-GLYCEROL-3-PHOSPHATE TRANSPORT SYSTEM PERMEASE PROTEIN UGPE"/>
    <property type="match status" value="1"/>
</dbReference>
<sequence length="287" mass="32184">MFDKNTVKHKKPLNANRVYLVLVELVMIMIVLLFMYPFYIVVSVSVKSARQALMDPSGFPISFHLENFAEAFNTMKFPTVFMNSLFITGLGVLGIVLISAFAAYPLAKARGRAYGIIYLLFVCGIMIPFHMTLVPLMKLIADLGFMNSRLGLILVYWGRDISFSIFLYVGFIRGTPSEIIDAAKLDGAGEFRTFWNIVFPLLKPITTTVVILNSLDLWNDFLLPLLTISDANKQTLPLSQYHFHGSFGTQWQLAFSAYILAMLPVIILYLFLQKNIVKGIASGALKG</sequence>
<evidence type="ECO:0000256" key="1">
    <source>
        <dbReference type="ARBA" id="ARBA00004651"/>
    </source>
</evidence>
<evidence type="ECO:0000256" key="3">
    <source>
        <dbReference type="ARBA" id="ARBA00022475"/>
    </source>
</evidence>
<evidence type="ECO:0000259" key="8">
    <source>
        <dbReference type="PROSITE" id="PS50928"/>
    </source>
</evidence>
<keyword evidence="4 7" id="KW-0812">Transmembrane</keyword>
<feature type="transmembrane region" description="Helical" evidence="7">
    <location>
        <begin position="251"/>
        <end position="272"/>
    </location>
</feature>
<dbReference type="PANTHER" id="PTHR43744">
    <property type="entry name" value="ABC TRANSPORTER PERMEASE PROTEIN MG189-RELATED-RELATED"/>
    <property type="match status" value="1"/>
</dbReference>
<evidence type="ECO:0000313" key="9">
    <source>
        <dbReference type="EMBL" id="NHN32513.1"/>
    </source>
</evidence>
<feature type="transmembrane region" description="Helical" evidence="7">
    <location>
        <begin position="18"/>
        <end position="39"/>
    </location>
</feature>
<keyword evidence="2 7" id="KW-0813">Transport</keyword>
<evidence type="ECO:0000256" key="2">
    <source>
        <dbReference type="ARBA" id="ARBA00022448"/>
    </source>
</evidence>
<name>A0ABX0J972_9BACL</name>
<feature type="transmembrane region" description="Helical" evidence="7">
    <location>
        <begin position="153"/>
        <end position="172"/>
    </location>
</feature>
<proteinExistence type="inferred from homology"/>
<evidence type="ECO:0000256" key="4">
    <source>
        <dbReference type="ARBA" id="ARBA00022692"/>
    </source>
</evidence>
<keyword evidence="6 7" id="KW-0472">Membrane</keyword>
<dbReference type="Pfam" id="PF00528">
    <property type="entry name" value="BPD_transp_1"/>
    <property type="match status" value="1"/>
</dbReference>
<dbReference type="InterPro" id="IPR035906">
    <property type="entry name" value="MetI-like_sf"/>
</dbReference>
<dbReference type="RefSeq" id="WP_166152795.1">
    <property type="nucleotide sequence ID" value="NZ_JAAOIW010000008.1"/>
</dbReference>
<comment type="subcellular location">
    <subcellularLocation>
        <location evidence="1 7">Cell membrane</location>
        <topology evidence="1 7">Multi-pass membrane protein</topology>
    </subcellularLocation>
</comment>
<dbReference type="Proteomes" id="UP001165962">
    <property type="component" value="Unassembled WGS sequence"/>
</dbReference>
<keyword evidence="3" id="KW-1003">Cell membrane</keyword>
<dbReference type="Gene3D" id="1.10.3720.10">
    <property type="entry name" value="MetI-like"/>
    <property type="match status" value="1"/>
</dbReference>
<dbReference type="CDD" id="cd06261">
    <property type="entry name" value="TM_PBP2"/>
    <property type="match status" value="1"/>
</dbReference>
<dbReference type="PROSITE" id="PS50928">
    <property type="entry name" value="ABC_TM1"/>
    <property type="match status" value="1"/>
</dbReference>
<evidence type="ECO:0000256" key="5">
    <source>
        <dbReference type="ARBA" id="ARBA00022989"/>
    </source>
</evidence>
<gene>
    <name evidence="9" type="ORF">G9U52_21970</name>
</gene>
<comment type="caution">
    <text evidence="9">The sequence shown here is derived from an EMBL/GenBank/DDBJ whole genome shotgun (WGS) entry which is preliminary data.</text>
</comment>
<reference evidence="9" key="1">
    <citation type="submission" date="2020-03" db="EMBL/GenBank/DDBJ databases">
        <title>Draft sequencing of Paenibacilllus sp. S3N08.</title>
        <authorList>
            <person name="Kim D.-U."/>
        </authorList>
    </citation>
    <scope>NUCLEOTIDE SEQUENCE</scope>
    <source>
        <strain evidence="9">S3N08</strain>
    </source>
</reference>
<keyword evidence="5 7" id="KW-1133">Transmembrane helix</keyword>
<comment type="similarity">
    <text evidence="7">Belongs to the binding-protein-dependent transport system permease family.</text>
</comment>
<keyword evidence="10" id="KW-1185">Reference proteome</keyword>
<feature type="transmembrane region" description="Helical" evidence="7">
    <location>
        <begin position="116"/>
        <end position="141"/>
    </location>
</feature>
<evidence type="ECO:0000256" key="7">
    <source>
        <dbReference type="RuleBase" id="RU363032"/>
    </source>
</evidence>
<feature type="transmembrane region" description="Helical" evidence="7">
    <location>
        <begin position="193"/>
        <end position="215"/>
    </location>
</feature>
<protein>
    <submittedName>
        <fullName evidence="9">Carbohydrate ABC transporter permease</fullName>
    </submittedName>
</protein>
<evidence type="ECO:0000256" key="6">
    <source>
        <dbReference type="ARBA" id="ARBA00023136"/>
    </source>
</evidence>
<organism evidence="9 10">
    <name type="scientific">Paenibacillus agricola</name>
    <dbReference type="NCBI Taxonomy" id="2716264"/>
    <lineage>
        <taxon>Bacteria</taxon>
        <taxon>Bacillati</taxon>
        <taxon>Bacillota</taxon>
        <taxon>Bacilli</taxon>
        <taxon>Bacillales</taxon>
        <taxon>Paenibacillaceae</taxon>
        <taxon>Paenibacillus</taxon>
    </lineage>
</organism>